<dbReference type="CDD" id="cd07012">
    <property type="entry name" value="PBP2_Bug_TTT"/>
    <property type="match status" value="1"/>
</dbReference>
<comment type="similarity">
    <text evidence="1">Belongs to the UPF0065 (bug) family.</text>
</comment>
<protein>
    <submittedName>
        <fullName evidence="3">Tripartite tricarboxylate transporter substrate binding protein</fullName>
    </submittedName>
</protein>
<feature type="chain" id="PRO_5014821759" evidence="2">
    <location>
        <begin position="26"/>
        <end position="326"/>
    </location>
</feature>
<proteinExistence type="inferred from homology"/>
<dbReference type="Gene3D" id="3.40.190.150">
    <property type="entry name" value="Bordetella uptake gene, domain 1"/>
    <property type="match status" value="1"/>
</dbReference>
<dbReference type="Proteomes" id="UP000235994">
    <property type="component" value="Unassembled WGS sequence"/>
</dbReference>
<feature type="signal peptide" evidence="2">
    <location>
        <begin position="1"/>
        <end position="25"/>
    </location>
</feature>
<comment type="caution">
    <text evidence="3">The sequence shown here is derived from an EMBL/GenBank/DDBJ whole genome shotgun (WGS) entry which is preliminary data.</text>
</comment>
<dbReference type="Pfam" id="PF03401">
    <property type="entry name" value="TctC"/>
    <property type="match status" value="1"/>
</dbReference>
<dbReference type="PANTHER" id="PTHR42928:SF5">
    <property type="entry name" value="BLR1237 PROTEIN"/>
    <property type="match status" value="1"/>
</dbReference>
<keyword evidence="4" id="KW-1185">Reference proteome</keyword>
<organism evidence="3 4">
    <name type="scientific">Achromobacter pulmonis</name>
    <dbReference type="NCBI Taxonomy" id="1389932"/>
    <lineage>
        <taxon>Bacteria</taxon>
        <taxon>Pseudomonadati</taxon>
        <taxon>Pseudomonadota</taxon>
        <taxon>Betaproteobacteria</taxon>
        <taxon>Burkholderiales</taxon>
        <taxon>Alcaligenaceae</taxon>
        <taxon>Achromobacter</taxon>
    </lineage>
</organism>
<dbReference type="InterPro" id="IPR042100">
    <property type="entry name" value="Bug_dom1"/>
</dbReference>
<dbReference type="Gene3D" id="3.40.190.10">
    <property type="entry name" value="Periplasmic binding protein-like II"/>
    <property type="match status" value="1"/>
</dbReference>
<evidence type="ECO:0000313" key="4">
    <source>
        <dbReference type="Proteomes" id="UP000235994"/>
    </source>
</evidence>
<dbReference type="SUPFAM" id="SSF53850">
    <property type="entry name" value="Periplasmic binding protein-like II"/>
    <property type="match status" value="1"/>
</dbReference>
<name>A0A2N8KKZ5_9BURK</name>
<accession>A0A2N8KKZ5</accession>
<dbReference type="EMBL" id="POQS01000002">
    <property type="protein sequence ID" value="PND34127.1"/>
    <property type="molecule type" value="Genomic_DNA"/>
</dbReference>
<evidence type="ECO:0000256" key="2">
    <source>
        <dbReference type="SAM" id="SignalP"/>
    </source>
</evidence>
<dbReference type="PIRSF" id="PIRSF017082">
    <property type="entry name" value="YflP"/>
    <property type="match status" value="1"/>
</dbReference>
<keyword evidence="2" id="KW-0732">Signal</keyword>
<dbReference type="PANTHER" id="PTHR42928">
    <property type="entry name" value="TRICARBOXYLATE-BINDING PROTEIN"/>
    <property type="match status" value="1"/>
</dbReference>
<reference evidence="3 4" key="1">
    <citation type="submission" date="2018-01" db="EMBL/GenBank/DDBJ databases">
        <title>The draft genome of an aniline degradation strain ANB-1.</title>
        <authorList>
            <person name="Zhang L."/>
            <person name="Jiang J."/>
        </authorList>
    </citation>
    <scope>NUCLEOTIDE SEQUENCE [LARGE SCALE GENOMIC DNA]</scope>
    <source>
        <strain evidence="3 4">ANB-1</strain>
    </source>
</reference>
<evidence type="ECO:0000256" key="1">
    <source>
        <dbReference type="ARBA" id="ARBA00006987"/>
    </source>
</evidence>
<dbReference type="InterPro" id="IPR005064">
    <property type="entry name" value="BUG"/>
</dbReference>
<dbReference type="AlphaFoldDB" id="A0A2N8KKZ5"/>
<dbReference type="RefSeq" id="WP_102772201.1">
    <property type="nucleotide sequence ID" value="NZ_POQS01000002.1"/>
</dbReference>
<sequence>MTYRTCAVSVLLALCAAALPPSARAEYPDHPIRVVLPYAPGAAGDVAMRQIQPLLEKRLGQPVVVDYKTGAGGNIGAQDVVRAKPDGYTLLLGATNNFVINQFLYRKLGFDPLTDLEPVGKMVDIPAFVYISAKVPAEDYAQFAQYARAHKGKLNYGSPGMGTTPHLSAYSLSEAMGAGMMHIAYRGSAPGVQALLADEVQLYIGGYSVAAAYLPQNRVRVLAVASPERFGGLPDVPTAAQAGMPDVVRSNWFGFAAPKGTPADRIARFADALREVLSLPEVRQSYLANGFVPAQDTPVQFAQTLRSEAGKWQEVVRASGVVLESQ</sequence>
<gene>
    <name evidence="3" type="ORF">C1I89_07745</name>
</gene>
<evidence type="ECO:0000313" key="3">
    <source>
        <dbReference type="EMBL" id="PND34127.1"/>
    </source>
</evidence>